<comment type="caution">
    <text evidence="1">The sequence shown here is derived from an EMBL/GenBank/DDBJ whole genome shotgun (WGS) entry which is preliminary data.</text>
</comment>
<gene>
    <name evidence="1" type="ORF">LTR62_001373</name>
</gene>
<dbReference type="AlphaFoldDB" id="A0AAN7YBG5"/>
<evidence type="ECO:0000313" key="2">
    <source>
        <dbReference type="Proteomes" id="UP001310890"/>
    </source>
</evidence>
<accession>A0AAN7YBG5</accession>
<sequence>MAGRYFGYGEHLYNNARYAAQPEGRSSRRRSVYYGNANESFEYEVPRNQSFYDLHGQNGNTGSGGNAGYGGKMLEIMLEALAIKEGWAAAIPATTTRAPHMLDSLVRVLVHFEVKEGHRAVPPDTPIRTLRMMEE</sequence>
<reference evidence="1" key="1">
    <citation type="submission" date="2023-08" db="EMBL/GenBank/DDBJ databases">
        <title>Black Yeasts Isolated from many extreme environments.</title>
        <authorList>
            <person name="Coleine C."/>
            <person name="Stajich J.E."/>
            <person name="Selbmann L."/>
        </authorList>
    </citation>
    <scope>NUCLEOTIDE SEQUENCE</scope>
    <source>
        <strain evidence="1">CCFEE 5401</strain>
    </source>
</reference>
<dbReference type="EMBL" id="JAVRRL010000127">
    <property type="protein sequence ID" value="KAK5107318.1"/>
    <property type="molecule type" value="Genomic_DNA"/>
</dbReference>
<protein>
    <submittedName>
        <fullName evidence="1">Uncharacterized protein</fullName>
    </submittedName>
</protein>
<organism evidence="1 2">
    <name type="scientific">Meristemomyces frigidus</name>
    <dbReference type="NCBI Taxonomy" id="1508187"/>
    <lineage>
        <taxon>Eukaryota</taxon>
        <taxon>Fungi</taxon>
        <taxon>Dikarya</taxon>
        <taxon>Ascomycota</taxon>
        <taxon>Pezizomycotina</taxon>
        <taxon>Dothideomycetes</taxon>
        <taxon>Dothideomycetidae</taxon>
        <taxon>Mycosphaerellales</taxon>
        <taxon>Teratosphaeriaceae</taxon>
        <taxon>Meristemomyces</taxon>
    </lineage>
</organism>
<dbReference type="Proteomes" id="UP001310890">
    <property type="component" value="Unassembled WGS sequence"/>
</dbReference>
<proteinExistence type="predicted"/>
<name>A0AAN7YBG5_9PEZI</name>
<evidence type="ECO:0000313" key="1">
    <source>
        <dbReference type="EMBL" id="KAK5107318.1"/>
    </source>
</evidence>